<gene>
    <name evidence="2" type="ORF">T265_02411</name>
</gene>
<dbReference type="EMBL" id="KL596647">
    <property type="protein sequence ID" value="KER31362.1"/>
    <property type="molecule type" value="Genomic_DNA"/>
</dbReference>
<dbReference type="GeneID" id="20316599"/>
<accession>A0A074ZZC5</accession>
<evidence type="ECO:0000313" key="2">
    <source>
        <dbReference type="EMBL" id="KER31362.1"/>
    </source>
</evidence>
<keyword evidence="3" id="KW-1185">Reference proteome</keyword>
<feature type="region of interest" description="Disordered" evidence="1">
    <location>
        <begin position="48"/>
        <end position="87"/>
    </location>
</feature>
<evidence type="ECO:0000256" key="1">
    <source>
        <dbReference type="SAM" id="MobiDB-lite"/>
    </source>
</evidence>
<dbReference type="Proteomes" id="UP000054324">
    <property type="component" value="Unassembled WGS sequence"/>
</dbReference>
<sequence>MGTKDAKIFSKKAQGFQNGRYNKRKRVGGGLRKIMDSNGSEPVYLCDSEQPSERKHPGNGYLSGTHDRSSIHLKGFHHMQCSSKSFR</sequence>
<proteinExistence type="predicted"/>
<protein>
    <submittedName>
        <fullName evidence="2">Uncharacterized protein</fullName>
    </submittedName>
</protein>
<dbReference type="AlphaFoldDB" id="A0A074ZZC5"/>
<name>A0A074ZZC5_OPIVI</name>
<organism evidence="2 3">
    <name type="scientific">Opisthorchis viverrini</name>
    <name type="common">Southeast Asian liver fluke</name>
    <dbReference type="NCBI Taxonomy" id="6198"/>
    <lineage>
        <taxon>Eukaryota</taxon>
        <taxon>Metazoa</taxon>
        <taxon>Spiralia</taxon>
        <taxon>Lophotrochozoa</taxon>
        <taxon>Platyhelminthes</taxon>
        <taxon>Trematoda</taxon>
        <taxon>Digenea</taxon>
        <taxon>Opisthorchiida</taxon>
        <taxon>Opisthorchiata</taxon>
        <taxon>Opisthorchiidae</taxon>
        <taxon>Opisthorchis</taxon>
    </lineage>
</organism>
<dbReference type="RefSeq" id="XP_009164908.1">
    <property type="nucleotide sequence ID" value="XM_009166644.1"/>
</dbReference>
<reference evidence="2 3" key="1">
    <citation type="submission" date="2013-11" db="EMBL/GenBank/DDBJ databases">
        <title>Opisthorchis viverrini - life in the bile duct.</title>
        <authorList>
            <person name="Young N.D."/>
            <person name="Nagarajan N."/>
            <person name="Lin S.J."/>
            <person name="Korhonen P.K."/>
            <person name="Jex A.R."/>
            <person name="Hall R.S."/>
            <person name="Safavi-Hemami H."/>
            <person name="Kaewkong W."/>
            <person name="Bertrand D."/>
            <person name="Gao S."/>
            <person name="Seet Q."/>
            <person name="Wongkham S."/>
            <person name="Teh B.T."/>
            <person name="Wongkham C."/>
            <person name="Intapan P.M."/>
            <person name="Maleewong W."/>
            <person name="Yang X."/>
            <person name="Hu M."/>
            <person name="Wang Z."/>
            <person name="Hofmann A."/>
            <person name="Sternberg P.W."/>
            <person name="Tan P."/>
            <person name="Wang J."/>
            <person name="Gasser R.B."/>
        </authorList>
    </citation>
    <scope>NUCLEOTIDE SEQUENCE [LARGE SCALE GENOMIC DNA]</scope>
</reference>
<evidence type="ECO:0000313" key="3">
    <source>
        <dbReference type="Proteomes" id="UP000054324"/>
    </source>
</evidence>
<dbReference type="KEGG" id="ovi:T265_02411"/>
<dbReference type="CTD" id="20316599"/>